<protein>
    <submittedName>
        <fullName evidence="2">Uncharacterized protein</fullName>
    </submittedName>
</protein>
<sequence length="299" mass="32794">MHLHYSCSITAHRVNIPIPGEALQHSGLRKAMETFLATNAALLNLSNVRFVRCERDALLWECDLGTLAERPLENWPARVCLTFFWKCLSGASERMSCALYAPRLGTALDGLHGQLLYNVFTRLVRRSGPALHGGYMDRARAVEPWMRSIAESIAWIIAPDERGGHAHAQDEGSAMAQRILTMLATADAQRLPPAVFPTSLATHGMQEPHTLRPRARLDKYMPPVLSEDEVPSLDTEPTSAIQSPSTDRMVLDCFPQEDSSALDACADSSWTLSSLHGDVSPCVPPKQRSSSELSSPPAA</sequence>
<organism evidence="2 3">
    <name type="scientific">Malassezia vespertilionis</name>
    <dbReference type="NCBI Taxonomy" id="2020962"/>
    <lineage>
        <taxon>Eukaryota</taxon>
        <taxon>Fungi</taxon>
        <taxon>Dikarya</taxon>
        <taxon>Basidiomycota</taxon>
        <taxon>Ustilaginomycotina</taxon>
        <taxon>Malasseziomycetes</taxon>
        <taxon>Malasseziales</taxon>
        <taxon>Malasseziaceae</taxon>
        <taxon>Malassezia</taxon>
    </lineage>
</organism>
<evidence type="ECO:0000256" key="1">
    <source>
        <dbReference type="SAM" id="MobiDB-lite"/>
    </source>
</evidence>
<gene>
    <name evidence="2" type="ORF">MVES_001710</name>
</gene>
<dbReference type="Proteomes" id="UP000232875">
    <property type="component" value="Unassembled WGS sequence"/>
</dbReference>
<keyword evidence="3" id="KW-1185">Reference proteome</keyword>
<feature type="compositionally biased region" description="Polar residues" evidence="1">
    <location>
        <begin position="235"/>
        <end position="246"/>
    </location>
</feature>
<name>A0A2N1JD28_9BASI</name>
<proteinExistence type="predicted"/>
<dbReference type="EMBL" id="KZ454989">
    <property type="protein sequence ID" value="PKI84455.1"/>
    <property type="molecule type" value="Genomic_DNA"/>
</dbReference>
<evidence type="ECO:0000313" key="2">
    <source>
        <dbReference type="EMBL" id="PKI84455.1"/>
    </source>
</evidence>
<evidence type="ECO:0000313" key="3">
    <source>
        <dbReference type="Proteomes" id="UP000232875"/>
    </source>
</evidence>
<feature type="region of interest" description="Disordered" evidence="1">
    <location>
        <begin position="276"/>
        <end position="299"/>
    </location>
</feature>
<feature type="compositionally biased region" description="Polar residues" evidence="1">
    <location>
        <begin position="287"/>
        <end position="299"/>
    </location>
</feature>
<reference evidence="2 3" key="1">
    <citation type="submission" date="2017-10" db="EMBL/GenBank/DDBJ databases">
        <title>A novel species of cold-tolerant Malassezia isolated from bats.</title>
        <authorList>
            <person name="Lorch J.M."/>
            <person name="Palmer J.M."/>
            <person name="Vanderwolf K.J."/>
            <person name="Schmidt K.Z."/>
            <person name="Verant M.L."/>
            <person name="Weller T.J."/>
            <person name="Blehert D.S."/>
        </authorList>
    </citation>
    <scope>NUCLEOTIDE SEQUENCE [LARGE SCALE GENOMIC DNA]</scope>
    <source>
        <strain evidence="2 3">NWHC:44797-103</strain>
    </source>
</reference>
<feature type="region of interest" description="Disordered" evidence="1">
    <location>
        <begin position="227"/>
        <end position="246"/>
    </location>
</feature>
<accession>A0A2N1JD28</accession>
<dbReference type="AlphaFoldDB" id="A0A2N1JD28"/>